<gene>
    <name evidence="1" type="ORF">METZ01_LOCUS352149</name>
</gene>
<evidence type="ECO:0000313" key="1">
    <source>
        <dbReference type="EMBL" id="SVC99295.1"/>
    </source>
</evidence>
<name>A0A382RQ61_9ZZZZ</name>
<accession>A0A382RQ61</accession>
<protein>
    <submittedName>
        <fullName evidence="1">Uncharacterized protein</fullName>
    </submittedName>
</protein>
<dbReference type="EMBL" id="UINC01123069">
    <property type="protein sequence ID" value="SVC99295.1"/>
    <property type="molecule type" value="Genomic_DNA"/>
</dbReference>
<dbReference type="AlphaFoldDB" id="A0A382RQ61"/>
<organism evidence="1">
    <name type="scientific">marine metagenome</name>
    <dbReference type="NCBI Taxonomy" id="408172"/>
    <lineage>
        <taxon>unclassified sequences</taxon>
        <taxon>metagenomes</taxon>
        <taxon>ecological metagenomes</taxon>
    </lineage>
</organism>
<feature type="non-terminal residue" evidence="1">
    <location>
        <position position="25"/>
    </location>
</feature>
<reference evidence="1" key="1">
    <citation type="submission" date="2018-05" db="EMBL/GenBank/DDBJ databases">
        <authorList>
            <person name="Lanie J.A."/>
            <person name="Ng W.-L."/>
            <person name="Kazmierczak K.M."/>
            <person name="Andrzejewski T.M."/>
            <person name="Davidsen T.M."/>
            <person name="Wayne K.J."/>
            <person name="Tettelin H."/>
            <person name="Glass J.I."/>
            <person name="Rusch D."/>
            <person name="Podicherti R."/>
            <person name="Tsui H.-C.T."/>
            <person name="Winkler M.E."/>
        </authorList>
    </citation>
    <scope>NUCLEOTIDE SEQUENCE</scope>
</reference>
<sequence length="25" mass="2703">MERKAIETISLRVNVHGAVIGAPKI</sequence>
<proteinExistence type="predicted"/>